<dbReference type="Pfam" id="PF02805">
    <property type="entry name" value="Ada_Zn_binding"/>
    <property type="match status" value="1"/>
</dbReference>
<keyword evidence="9" id="KW-0010">Activator</keyword>
<evidence type="ECO:0000256" key="1">
    <source>
        <dbReference type="ARBA" id="ARBA00001947"/>
    </source>
</evidence>
<dbReference type="Pfam" id="PF12833">
    <property type="entry name" value="HTH_18"/>
    <property type="match status" value="1"/>
</dbReference>
<keyword evidence="8" id="KW-0238">DNA-binding</keyword>
<dbReference type="AlphaFoldDB" id="A0A1M5XKD2"/>
<evidence type="ECO:0000313" key="13">
    <source>
        <dbReference type="EMBL" id="SHI00325.1"/>
    </source>
</evidence>
<sequence length="188" mass="21822">MTSSLSEEQWHAIITNDAAFDAVFLYGVRSTGIFCRPSCKSPNPKKEFIRIFQNSQQALTEGYRPCKRCKPCDEHMPDEEWVLQIKQFIDMHYAEPLTLARLADHCHGSPYYLQRTFKKMMKISPTDYIQQLRISHAKKLLIQTDSSIAEIGMKVGFPNTPYFITLFKQYTEKTPKQFRLAFKANGLN</sequence>
<dbReference type="InterPro" id="IPR009057">
    <property type="entry name" value="Homeodomain-like_sf"/>
</dbReference>
<organism evidence="13 14">
    <name type="scientific">Virgibacillus chiguensis</name>
    <dbReference type="NCBI Taxonomy" id="411959"/>
    <lineage>
        <taxon>Bacteria</taxon>
        <taxon>Bacillati</taxon>
        <taxon>Bacillota</taxon>
        <taxon>Bacilli</taxon>
        <taxon>Bacillales</taxon>
        <taxon>Bacillaceae</taxon>
        <taxon>Virgibacillus</taxon>
    </lineage>
</organism>
<keyword evidence="3 13" id="KW-0808">Transferase</keyword>
<dbReference type="Proteomes" id="UP000184079">
    <property type="component" value="Unassembled WGS sequence"/>
</dbReference>
<dbReference type="InterPro" id="IPR018060">
    <property type="entry name" value="HTH_AraC"/>
</dbReference>
<protein>
    <submittedName>
        <fullName evidence="13">AraC family transcriptional regulator, regulatory protein of adaptative response / methylphosphotriester-DNA alkyltransferase methyltransferase</fullName>
    </submittedName>
</protein>
<evidence type="ECO:0000256" key="3">
    <source>
        <dbReference type="ARBA" id="ARBA00022679"/>
    </source>
</evidence>
<dbReference type="PANTHER" id="PTHR43280">
    <property type="entry name" value="ARAC-FAMILY TRANSCRIPTIONAL REGULATOR"/>
    <property type="match status" value="1"/>
</dbReference>
<accession>A0A1M5XKD2</accession>
<evidence type="ECO:0000256" key="7">
    <source>
        <dbReference type="ARBA" id="ARBA00023015"/>
    </source>
</evidence>
<dbReference type="GO" id="GO:0006281">
    <property type="term" value="P:DNA repair"/>
    <property type="evidence" value="ECO:0007669"/>
    <property type="project" value="UniProtKB-KW"/>
</dbReference>
<dbReference type="GO" id="GO:0003700">
    <property type="term" value="F:DNA-binding transcription factor activity"/>
    <property type="evidence" value="ECO:0007669"/>
    <property type="project" value="InterPro"/>
</dbReference>
<keyword evidence="2 13" id="KW-0489">Methyltransferase</keyword>
<dbReference type="GO" id="GO:0008168">
    <property type="term" value="F:methyltransferase activity"/>
    <property type="evidence" value="ECO:0007669"/>
    <property type="project" value="UniProtKB-KW"/>
</dbReference>
<evidence type="ECO:0000259" key="12">
    <source>
        <dbReference type="PROSITE" id="PS01124"/>
    </source>
</evidence>
<evidence type="ECO:0000256" key="2">
    <source>
        <dbReference type="ARBA" id="ARBA00022603"/>
    </source>
</evidence>
<dbReference type="SUPFAM" id="SSF46689">
    <property type="entry name" value="Homeodomain-like"/>
    <property type="match status" value="2"/>
</dbReference>
<feature type="domain" description="HTH araC/xylS-type" evidence="12">
    <location>
        <begin position="83"/>
        <end position="181"/>
    </location>
</feature>
<dbReference type="SUPFAM" id="SSF57884">
    <property type="entry name" value="Ada DNA repair protein, N-terminal domain (N-Ada 10)"/>
    <property type="match status" value="1"/>
</dbReference>
<dbReference type="Gene3D" id="3.40.10.10">
    <property type="entry name" value="DNA Methylphosphotriester Repair Domain"/>
    <property type="match status" value="1"/>
</dbReference>
<dbReference type="PANTHER" id="PTHR43280:SF28">
    <property type="entry name" value="HTH-TYPE TRANSCRIPTIONAL ACTIVATOR RHAS"/>
    <property type="match status" value="1"/>
</dbReference>
<gene>
    <name evidence="13" type="ORF">SAMN05421807_1298</name>
</gene>
<keyword evidence="10" id="KW-0804">Transcription</keyword>
<evidence type="ECO:0000313" key="14">
    <source>
        <dbReference type="Proteomes" id="UP000184079"/>
    </source>
</evidence>
<dbReference type="RefSeq" id="WP_073013317.1">
    <property type="nucleotide sequence ID" value="NZ_FQXD01000029.1"/>
</dbReference>
<evidence type="ECO:0000256" key="5">
    <source>
        <dbReference type="ARBA" id="ARBA00022763"/>
    </source>
</evidence>
<dbReference type="InterPro" id="IPR004026">
    <property type="entry name" value="Ada_DNA_repair_Zn-bd"/>
</dbReference>
<name>A0A1M5XKD2_9BACI</name>
<reference evidence="14" key="1">
    <citation type="submission" date="2016-11" db="EMBL/GenBank/DDBJ databases">
        <authorList>
            <person name="Varghese N."/>
            <person name="Submissions S."/>
        </authorList>
    </citation>
    <scope>NUCLEOTIDE SEQUENCE [LARGE SCALE GENOMIC DNA]</scope>
    <source>
        <strain evidence="14">CGMCC 1.6496</strain>
    </source>
</reference>
<keyword evidence="14" id="KW-1185">Reference proteome</keyword>
<evidence type="ECO:0000256" key="8">
    <source>
        <dbReference type="ARBA" id="ARBA00023125"/>
    </source>
</evidence>
<dbReference type="OrthoDB" id="9802228at2"/>
<evidence type="ECO:0000256" key="4">
    <source>
        <dbReference type="ARBA" id="ARBA00022723"/>
    </source>
</evidence>
<dbReference type="GO" id="GO:0032259">
    <property type="term" value="P:methylation"/>
    <property type="evidence" value="ECO:0007669"/>
    <property type="project" value="UniProtKB-KW"/>
</dbReference>
<evidence type="ECO:0000256" key="10">
    <source>
        <dbReference type="ARBA" id="ARBA00023163"/>
    </source>
</evidence>
<dbReference type="SMART" id="SM00342">
    <property type="entry name" value="HTH_ARAC"/>
    <property type="match status" value="1"/>
</dbReference>
<dbReference type="PRINTS" id="PR00032">
    <property type="entry name" value="HTHARAC"/>
</dbReference>
<dbReference type="PROSITE" id="PS01124">
    <property type="entry name" value="HTH_ARAC_FAMILY_2"/>
    <property type="match status" value="1"/>
</dbReference>
<keyword evidence="5" id="KW-0227">DNA damage</keyword>
<dbReference type="EMBL" id="FQXD01000029">
    <property type="protein sequence ID" value="SHI00325.1"/>
    <property type="molecule type" value="Genomic_DNA"/>
</dbReference>
<dbReference type="InterPro" id="IPR016220">
    <property type="entry name" value="Me-P-triester_DNA_alkyl-Trfase"/>
</dbReference>
<evidence type="ECO:0000256" key="9">
    <source>
        <dbReference type="ARBA" id="ARBA00023159"/>
    </source>
</evidence>
<keyword evidence="7" id="KW-0805">Transcription regulation</keyword>
<keyword evidence="4" id="KW-0479">Metal-binding</keyword>
<dbReference type="InterPro" id="IPR035451">
    <property type="entry name" value="Ada-like_dom_sf"/>
</dbReference>
<dbReference type="InterPro" id="IPR018062">
    <property type="entry name" value="HTH_AraC-typ_CS"/>
</dbReference>
<proteinExistence type="predicted"/>
<dbReference type="InterPro" id="IPR020449">
    <property type="entry name" value="Tscrpt_reg_AraC-type_HTH"/>
</dbReference>
<evidence type="ECO:0000256" key="6">
    <source>
        <dbReference type="ARBA" id="ARBA00022833"/>
    </source>
</evidence>
<comment type="cofactor">
    <cofactor evidence="1">
        <name>Zn(2+)</name>
        <dbReference type="ChEBI" id="CHEBI:29105"/>
    </cofactor>
</comment>
<evidence type="ECO:0000256" key="11">
    <source>
        <dbReference type="ARBA" id="ARBA00023204"/>
    </source>
</evidence>
<dbReference type="PROSITE" id="PS00041">
    <property type="entry name" value="HTH_ARAC_FAMILY_1"/>
    <property type="match status" value="1"/>
</dbReference>
<dbReference type="PIRSF" id="PIRSF000408">
    <property type="entry name" value="Alkyltransferas_AdaA"/>
    <property type="match status" value="1"/>
</dbReference>
<keyword evidence="6" id="KW-0862">Zinc</keyword>
<keyword evidence="11" id="KW-0234">DNA repair</keyword>
<dbReference type="Gene3D" id="1.10.10.60">
    <property type="entry name" value="Homeodomain-like"/>
    <property type="match status" value="2"/>
</dbReference>
<dbReference type="GO" id="GO:0008270">
    <property type="term" value="F:zinc ion binding"/>
    <property type="evidence" value="ECO:0007669"/>
    <property type="project" value="InterPro"/>
</dbReference>
<dbReference type="GO" id="GO:0043565">
    <property type="term" value="F:sequence-specific DNA binding"/>
    <property type="evidence" value="ECO:0007669"/>
    <property type="project" value="InterPro"/>
</dbReference>